<dbReference type="GO" id="GO:0046166">
    <property type="term" value="P:glyceraldehyde-3-phosphate biosynthetic process"/>
    <property type="evidence" value="ECO:0007669"/>
    <property type="project" value="TreeGrafter"/>
</dbReference>
<proteinExistence type="inferred from homology"/>
<dbReference type="UniPathway" id="UPA01066"/>
<evidence type="ECO:0000256" key="2">
    <source>
        <dbReference type="ARBA" id="ARBA00004680"/>
    </source>
</evidence>
<name>A0A1C3U8G9_9HYPH</name>
<evidence type="ECO:0000256" key="4">
    <source>
        <dbReference type="ARBA" id="ARBA00007422"/>
    </source>
</evidence>
<dbReference type="InterPro" id="IPR022896">
    <property type="entry name" value="TrioseP_Isoase_bac/euk"/>
</dbReference>
<comment type="subunit">
    <text evidence="9 10">Homodimer.</text>
</comment>
<accession>A0A1C3U8G9</accession>
<comment type="pathway">
    <text evidence="9 10">Carbohydrate biosynthesis; gluconeogenesis.</text>
</comment>
<comment type="function">
    <text evidence="9">Involved in the gluconeogenesis. Catalyzes stereospecifically the conversion of dihydroxyacetone phosphate (DHAP) to D-glyceraldehyde-3-phosphate (G3P).</text>
</comment>
<dbReference type="PANTHER" id="PTHR21139:SF42">
    <property type="entry name" value="TRIOSEPHOSPHATE ISOMERASE"/>
    <property type="match status" value="1"/>
</dbReference>
<comment type="catalytic activity">
    <reaction evidence="9 10">
        <text>D-glyceraldehyde 3-phosphate = dihydroxyacetone phosphate</text>
        <dbReference type="Rhea" id="RHEA:18585"/>
        <dbReference type="ChEBI" id="CHEBI:57642"/>
        <dbReference type="ChEBI" id="CHEBI:59776"/>
        <dbReference type="EC" id="5.3.1.1"/>
    </reaction>
</comment>
<keyword evidence="6 9" id="KW-0963">Cytoplasm</keyword>
<dbReference type="NCBIfam" id="TIGR00419">
    <property type="entry name" value="tim"/>
    <property type="match status" value="1"/>
</dbReference>
<dbReference type="PROSITE" id="PS00171">
    <property type="entry name" value="TIM_1"/>
    <property type="match status" value="1"/>
</dbReference>
<comment type="similarity">
    <text evidence="4 9 10">Belongs to the triosephosphate isomerase family.</text>
</comment>
<dbReference type="FunFam" id="3.20.20.70:FF:000016">
    <property type="entry name" value="Triosephosphate isomerase"/>
    <property type="match status" value="1"/>
</dbReference>
<evidence type="ECO:0000256" key="3">
    <source>
        <dbReference type="ARBA" id="ARBA00004939"/>
    </source>
</evidence>
<dbReference type="GO" id="GO:0006094">
    <property type="term" value="P:gluconeogenesis"/>
    <property type="evidence" value="ECO:0007669"/>
    <property type="project" value="UniProtKB-UniRule"/>
</dbReference>
<dbReference type="Gene3D" id="3.20.20.70">
    <property type="entry name" value="Aldolase class I"/>
    <property type="match status" value="1"/>
</dbReference>
<keyword evidence="7 9" id="KW-0324">Glycolysis</keyword>
<dbReference type="InterPro" id="IPR035990">
    <property type="entry name" value="TIM_sf"/>
</dbReference>
<dbReference type="InterPro" id="IPR020861">
    <property type="entry name" value="Triosephosphate_isomerase_AS"/>
</dbReference>
<dbReference type="SUPFAM" id="SSF51351">
    <property type="entry name" value="Triosephosphate isomerase (TIM)"/>
    <property type="match status" value="1"/>
</dbReference>
<evidence type="ECO:0000313" key="11">
    <source>
        <dbReference type="EMBL" id="SCB11769.1"/>
    </source>
</evidence>
<dbReference type="GO" id="GO:0019563">
    <property type="term" value="P:glycerol catabolic process"/>
    <property type="evidence" value="ECO:0007669"/>
    <property type="project" value="TreeGrafter"/>
</dbReference>
<dbReference type="Pfam" id="PF00121">
    <property type="entry name" value="TIM"/>
    <property type="match status" value="1"/>
</dbReference>
<dbReference type="AlphaFoldDB" id="A0A1C3U8G9"/>
<dbReference type="EMBL" id="FMAH01000002">
    <property type="protein sequence ID" value="SCB11769.1"/>
    <property type="molecule type" value="Genomic_DNA"/>
</dbReference>
<evidence type="ECO:0000256" key="1">
    <source>
        <dbReference type="ARBA" id="ARBA00000148"/>
    </source>
</evidence>
<dbReference type="UniPathway" id="UPA00109">
    <property type="reaction ID" value="UER00189"/>
</dbReference>
<dbReference type="GO" id="GO:0004807">
    <property type="term" value="F:triose-phosphate isomerase activity"/>
    <property type="evidence" value="ECO:0007669"/>
    <property type="project" value="UniProtKB-UniRule"/>
</dbReference>
<gene>
    <name evidence="9" type="primary">tpiA</name>
    <name evidence="11" type="ORF">GA0061102_1002148</name>
</gene>
<evidence type="ECO:0000256" key="5">
    <source>
        <dbReference type="ARBA" id="ARBA00022432"/>
    </source>
</evidence>
<dbReference type="GO" id="GO:0006096">
    <property type="term" value="P:glycolytic process"/>
    <property type="evidence" value="ECO:0007669"/>
    <property type="project" value="UniProtKB-UniRule"/>
</dbReference>
<feature type="binding site" evidence="9">
    <location>
        <position position="197"/>
    </location>
    <ligand>
        <name>substrate</name>
    </ligand>
</feature>
<protein>
    <recommendedName>
        <fullName evidence="9 10">Triosephosphate isomerase</fullName>
        <shortName evidence="9">TIM</shortName>
        <shortName evidence="9">TPI</shortName>
        <ecNumber evidence="9 10">5.3.1.1</ecNumber>
    </recommendedName>
    <alternativeName>
        <fullName evidence="9">Triose-phosphate isomerase</fullName>
    </alternativeName>
</protein>
<dbReference type="Proteomes" id="UP000199435">
    <property type="component" value="Unassembled WGS sequence"/>
</dbReference>
<evidence type="ECO:0000256" key="7">
    <source>
        <dbReference type="ARBA" id="ARBA00023152"/>
    </source>
</evidence>
<feature type="active site" description="Electrophile" evidence="9">
    <location>
        <position position="82"/>
    </location>
</feature>
<evidence type="ECO:0000256" key="8">
    <source>
        <dbReference type="ARBA" id="ARBA00023235"/>
    </source>
</evidence>
<keyword evidence="8 9" id="KW-0413">Isomerase</keyword>
<dbReference type="PROSITE" id="PS51440">
    <property type="entry name" value="TIM_2"/>
    <property type="match status" value="1"/>
</dbReference>
<feature type="active site" description="Proton acceptor" evidence="9">
    <location>
        <position position="152"/>
    </location>
</feature>
<organism evidence="11 12">
    <name type="scientific">Rhizobium miluonense</name>
    <dbReference type="NCBI Taxonomy" id="411945"/>
    <lineage>
        <taxon>Bacteria</taxon>
        <taxon>Pseudomonadati</taxon>
        <taxon>Pseudomonadota</taxon>
        <taxon>Alphaproteobacteria</taxon>
        <taxon>Hyphomicrobiales</taxon>
        <taxon>Rhizobiaceae</taxon>
        <taxon>Rhizobium/Agrobacterium group</taxon>
        <taxon>Rhizobium</taxon>
    </lineage>
</organism>
<dbReference type="PANTHER" id="PTHR21139">
    <property type="entry name" value="TRIOSEPHOSPHATE ISOMERASE"/>
    <property type="match status" value="1"/>
</dbReference>
<dbReference type="InterPro" id="IPR013785">
    <property type="entry name" value="Aldolase_TIM"/>
</dbReference>
<feature type="binding site" evidence="9">
    <location>
        <position position="158"/>
    </location>
    <ligand>
        <name>substrate</name>
    </ligand>
</feature>
<dbReference type="CDD" id="cd00311">
    <property type="entry name" value="TIM"/>
    <property type="match status" value="1"/>
</dbReference>
<comment type="pathway">
    <text evidence="3">Carbohydrate metabolism; erythritol degradation.</text>
</comment>
<dbReference type="STRING" id="411945.GA0061102_1002148"/>
<keyword evidence="5 9" id="KW-0312">Gluconeogenesis</keyword>
<dbReference type="GO" id="GO:0005829">
    <property type="term" value="C:cytosol"/>
    <property type="evidence" value="ECO:0007669"/>
    <property type="project" value="TreeGrafter"/>
</dbReference>
<keyword evidence="12" id="KW-1185">Reference proteome</keyword>
<comment type="subcellular location">
    <subcellularLocation>
        <location evidence="9 10">Cytoplasm</location>
    </subcellularLocation>
</comment>
<sequence length="235" mass="24152">MNGLASSLAEIEALKGLTGEAARDIVVCPPFTLVEKAVECTKGAAIAVGAQDCHAQTSGAYTGDVSAEMLAEIGARFVILGHSERHSAYKEMDAAVAGKAAAVHKAGLTSIICIGETRAERDEGRAIDVVRAQLEGSIPDTATSSNTAIAYEPVWAIGTGLVPSLEQIEEVHLSIRQTLGERLGEDGYSVRILYGGSVKVSNAAAIFGVSNVDGALVGGASLKASEFAEIILAAV</sequence>
<dbReference type="UniPathway" id="UPA00138"/>
<evidence type="ECO:0000313" key="12">
    <source>
        <dbReference type="Proteomes" id="UP000199435"/>
    </source>
</evidence>
<comment type="pathway">
    <text evidence="2 9 10">Carbohydrate degradation; glycolysis; D-glyceraldehyde 3-phosphate from glycerone phosphate: step 1/1.</text>
</comment>
<evidence type="ECO:0000256" key="10">
    <source>
        <dbReference type="RuleBase" id="RU363013"/>
    </source>
</evidence>
<evidence type="ECO:0000256" key="9">
    <source>
        <dbReference type="HAMAP-Rule" id="MF_00147"/>
    </source>
</evidence>
<dbReference type="InterPro" id="IPR000652">
    <property type="entry name" value="Triosephosphate_isomerase"/>
</dbReference>
<reference evidence="12" key="1">
    <citation type="submission" date="2016-08" db="EMBL/GenBank/DDBJ databases">
        <authorList>
            <person name="Varghese N."/>
            <person name="Submissions Spin"/>
        </authorList>
    </citation>
    <scope>NUCLEOTIDE SEQUENCE [LARGE SCALE GENOMIC DNA]</scope>
    <source>
        <strain evidence="12">HAMBI 2971</strain>
    </source>
</reference>
<evidence type="ECO:0000256" key="6">
    <source>
        <dbReference type="ARBA" id="ARBA00022490"/>
    </source>
</evidence>
<dbReference type="EC" id="5.3.1.1" evidence="9 10"/>
<feature type="binding site" evidence="9">
    <location>
        <begin position="218"/>
        <end position="219"/>
    </location>
    <ligand>
        <name>substrate</name>
    </ligand>
</feature>
<comment type="catalytic activity">
    <reaction evidence="1">
        <text>L-erythrulose 1-phosphate = D-erythrulose 4-phosphate</text>
        <dbReference type="Rhea" id="RHEA:49588"/>
        <dbReference type="ChEBI" id="CHEBI:58002"/>
        <dbReference type="ChEBI" id="CHEBI:90796"/>
        <dbReference type="EC" id="5.3.1.33"/>
    </reaction>
</comment>
<comment type="caution">
    <text evidence="9">Lacks conserved residue(s) required for the propagation of feature annotation.</text>
</comment>
<dbReference type="HAMAP" id="MF_00147_B">
    <property type="entry name" value="TIM_B"/>
    <property type="match status" value="1"/>
</dbReference>